<protein>
    <submittedName>
        <fullName evidence="1">Uncharacterized protein</fullName>
    </submittedName>
</protein>
<dbReference type="Proteomes" id="UP000024533">
    <property type="component" value="Unassembled WGS sequence"/>
</dbReference>
<proteinExistence type="predicted"/>
<dbReference type="OrthoDB" id="4186705at2759"/>
<evidence type="ECO:0000313" key="1">
    <source>
        <dbReference type="EMBL" id="KDB21632.1"/>
    </source>
</evidence>
<name>A0A059J2B8_TRIIM</name>
<dbReference type="STRING" id="1215338.A0A059J2B8"/>
<accession>A0A059J2B8</accession>
<keyword evidence="2" id="KW-1185">Reference proteome</keyword>
<dbReference type="HOGENOM" id="CLU_1687988_0_0_1"/>
<dbReference type="EMBL" id="AOKY01000409">
    <property type="protein sequence ID" value="KDB21632.1"/>
    <property type="molecule type" value="Genomic_DNA"/>
</dbReference>
<reference evidence="1 2" key="1">
    <citation type="submission" date="2014-02" db="EMBL/GenBank/DDBJ databases">
        <title>The Genome Sequence of Trichophyton interdigitale MR816.</title>
        <authorList>
            <consortium name="The Broad Institute Genomics Platform"/>
            <person name="Cuomo C.A."/>
            <person name="White T.C."/>
            <person name="Graser Y."/>
            <person name="Martinez-Rossi N."/>
            <person name="Heitman J."/>
            <person name="Young S.K."/>
            <person name="Zeng Q."/>
            <person name="Gargeya S."/>
            <person name="Abouelleil A."/>
            <person name="Alvarado L."/>
            <person name="Chapman S.B."/>
            <person name="Gainer-Dewar J."/>
            <person name="Goldberg J."/>
            <person name="Griggs A."/>
            <person name="Gujja S."/>
            <person name="Hansen M."/>
            <person name="Howarth C."/>
            <person name="Imamovic A."/>
            <person name="Larimer J."/>
            <person name="Martinez D."/>
            <person name="Murphy C."/>
            <person name="Pearson M.D."/>
            <person name="Persinoti G."/>
            <person name="Poon T."/>
            <person name="Priest M."/>
            <person name="Roberts A.D."/>
            <person name="Saif S."/>
            <person name="Shea T.D."/>
            <person name="Sykes S.N."/>
            <person name="Wortman J."/>
            <person name="Nusbaum C."/>
            <person name="Birren B."/>
        </authorList>
    </citation>
    <scope>NUCLEOTIDE SEQUENCE [LARGE SCALE GENOMIC DNA]</scope>
    <source>
        <strain evidence="1 2">MR816</strain>
    </source>
</reference>
<organism evidence="1 2">
    <name type="scientific">Trichophyton interdigitale (strain MR816)</name>
    <dbReference type="NCBI Taxonomy" id="1215338"/>
    <lineage>
        <taxon>Eukaryota</taxon>
        <taxon>Fungi</taxon>
        <taxon>Dikarya</taxon>
        <taxon>Ascomycota</taxon>
        <taxon>Pezizomycotina</taxon>
        <taxon>Eurotiomycetes</taxon>
        <taxon>Eurotiomycetidae</taxon>
        <taxon>Onygenales</taxon>
        <taxon>Arthrodermataceae</taxon>
        <taxon>Trichophyton</taxon>
    </lineage>
</organism>
<sequence>MPQLTLDDVTTITFPPYTTSLEVLWWTVQAITLPGGAISSSIGSIRTIKSTTISIPPLTTSVLDMWHWPVTQTDISSTTYMVMSSILPPLFMITNSVPAGAVAPPQNTGSGHQAGQPEAPHNIGEGGHLFVVVTSLLQTAVNLLKGAVNLLEAAVN</sequence>
<gene>
    <name evidence="1" type="ORF">H109_06451</name>
</gene>
<evidence type="ECO:0000313" key="2">
    <source>
        <dbReference type="Proteomes" id="UP000024533"/>
    </source>
</evidence>
<comment type="caution">
    <text evidence="1">The sequence shown here is derived from an EMBL/GenBank/DDBJ whole genome shotgun (WGS) entry which is preliminary data.</text>
</comment>
<dbReference type="AlphaFoldDB" id="A0A059J2B8"/>